<dbReference type="Proteomes" id="UP001162156">
    <property type="component" value="Unassembled WGS sequence"/>
</dbReference>
<name>A0AAV8WZ64_9CUCU</name>
<evidence type="ECO:0000313" key="1">
    <source>
        <dbReference type="EMBL" id="KAJ8931582.1"/>
    </source>
</evidence>
<keyword evidence="2" id="KW-1185">Reference proteome</keyword>
<reference evidence="1" key="1">
    <citation type="journal article" date="2023" name="Insect Mol. Biol.">
        <title>Genome sequencing provides insights into the evolution of gene families encoding plant cell wall-degrading enzymes in longhorned beetles.</title>
        <authorList>
            <person name="Shin N.R."/>
            <person name="Okamura Y."/>
            <person name="Kirsch R."/>
            <person name="Pauchet Y."/>
        </authorList>
    </citation>
    <scope>NUCLEOTIDE SEQUENCE</scope>
    <source>
        <strain evidence="1">RBIC_L_NR</strain>
    </source>
</reference>
<sequence length="110" mass="12876">MHNKQNVELIIKLKVNKKLLQAELVKKSEGLKDLSNIYTSSQKLNYGFKEIVQKLTTKYNCTVDFQTENTKFSAYSHMKKSFGLFPEMQFLDETSMSNLCYGSRKLSWNY</sequence>
<protein>
    <submittedName>
        <fullName evidence="1">Uncharacterized protein</fullName>
    </submittedName>
</protein>
<accession>A0AAV8WZ64</accession>
<dbReference type="AlphaFoldDB" id="A0AAV8WZ64"/>
<proteinExistence type="predicted"/>
<dbReference type="EMBL" id="JANEYF010004290">
    <property type="protein sequence ID" value="KAJ8931582.1"/>
    <property type="molecule type" value="Genomic_DNA"/>
</dbReference>
<evidence type="ECO:0000313" key="2">
    <source>
        <dbReference type="Proteomes" id="UP001162156"/>
    </source>
</evidence>
<comment type="caution">
    <text evidence="1">The sequence shown here is derived from an EMBL/GenBank/DDBJ whole genome shotgun (WGS) entry which is preliminary data.</text>
</comment>
<gene>
    <name evidence="1" type="ORF">NQ314_015494</name>
</gene>
<organism evidence="1 2">
    <name type="scientific">Rhamnusium bicolor</name>
    <dbReference type="NCBI Taxonomy" id="1586634"/>
    <lineage>
        <taxon>Eukaryota</taxon>
        <taxon>Metazoa</taxon>
        <taxon>Ecdysozoa</taxon>
        <taxon>Arthropoda</taxon>
        <taxon>Hexapoda</taxon>
        <taxon>Insecta</taxon>
        <taxon>Pterygota</taxon>
        <taxon>Neoptera</taxon>
        <taxon>Endopterygota</taxon>
        <taxon>Coleoptera</taxon>
        <taxon>Polyphaga</taxon>
        <taxon>Cucujiformia</taxon>
        <taxon>Chrysomeloidea</taxon>
        <taxon>Cerambycidae</taxon>
        <taxon>Lepturinae</taxon>
        <taxon>Rhagiini</taxon>
        <taxon>Rhamnusium</taxon>
    </lineage>
</organism>